<dbReference type="EMBL" id="RYZZ01000038">
    <property type="protein sequence ID" value="RUQ25799.1"/>
    <property type="molecule type" value="Genomic_DNA"/>
</dbReference>
<accession>A0A433HBT7</accession>
<dbReference type="OrthoDB" id="419276at2"/>
<comment type="caution">
    <text evidence="2">The sequence shown here is derived from an EMBL/GenBank/DDBJ whole genome shotgun (WGS) entry which is preliminary data.</text>
</comment>
<proteinExistence type="predicted"/>
<dbReference type="Pfam" id="PF01590">
    <property type="entry name" value="GAF"/>
    <property type="match status" value="1"/>
</dbReference>
<protein>
    <submittedName>
        <fullName evidence="2">GAF domain-containing protein</fullName>
    </submittedName>
</protein>
<evidence type="ECO:0000313" key="2">
    <source>
        <dbReference type="EMBL" id="RUQ25799.1"/>
    </source>
</evidence>
<dbReference type="AlphaFoldDB" id="A0A433HBT7"/>
<dbReference type="Gene3D" id="3.30.450.40">
    <property type="match status" value="1"/>
</dbReference>
<feature type="domain" description="GAF" evidence="1">
    <location>
        <begin position="72"/>
        <end position="148"/>
    </location>
</feature>
<reference evidence="2 3" key="1">
    <citation type="submission" date="2018-12" db="EMBL/GenBank/DDBJ databases">
        <title>Bacillus chawlae sp. nov., Bacillus glennii sp. nov., and Bacillus saganii sp. nov. Isolated from the Vehicle Assembly Building at Kennedy Space Center where the Viking Spacecraft were Assembled.</title>
        <authorList>
            <person name="Seuylemezian A."/>
            <person name="Vaishampayan P."/>
        </authorList>
    </citation>
    <scope>NUCLEOTIDE SEQUENCE [LARGE SCALE GENOMIC DNA]</scope>
    <source>
        <strain evidence="2 3">L5</strain>
    </source>
</reference>
<dbReference type="Proteomes" id="UP000267430">
    <property type="component" value="Unassembled WGS sequence"/>
</dbReference>
<sequence>MKQQTKLRLDNWNDLMQKLLEETKSSRTTLRLDIPKHDIKLEDVIAEATVNGVIKLTGGKSITNVRQTVMPIQYLEKTLDILVQNDCHIADPAPPQHLIEHYGVTAQMLAPIVHGEKLVGLISVHFNDGKRDWSEEDIATLKDIQAQVQQTTLEYY</sequence>
<dbReference type="InterPro" id="IPR003018">
    <property type="entry name" value="GAF"/>
</dbReference>
<dbReference type="InterPro" id="IPR029016">
    <property type="entry name" value="GAF-like_dom_sf"/>
</dbReference>
<dbReference type="SUPFAM" id="SSF55781">
    <property type="entry name" value="GAF domain-like"/>
    <property type="match status" value="1"/>
</dbReference>
<dbReference type="RefSeq" id="WP_126866873.1">
    <property type="nucleotide sequence ID" value="NZ_JAUSTX010000040.1"/>
</dbReference>
<organism evidence="2 3">
    <name type="scientific">Peribacillus cavernae</name>
    <dbReference type="NCBI Taxonomy" id="1674310"/>
    <lineage>
        <taxon>Bacteria</taxon>
        <taxon>Bacillati</taxon>
        <taxon>Bacillota</taxon>
        <taxon>Bacilli</taxon>
        <taxon>Bacillales</taxon>
        <taxon>Bacillaceae</taxon>
        <taxon>Peribacillus</taxon>
    </lineage>
</organism>
<name>A0A433HBT7_9BACI</name>
<gene>
    <name evidence="2" type="ORF">ELQ35_19580</name>
</gene>
<keyword evidence="3" id="KW-1185">Reference proteome</keyword>
<evidence type="ECO:0000259" key="1">
    <source>
        <dbReference type="Pfam" id="PF01590"/>
    </source>
</evidence>
<evidence type="ECO:0000313" key="3">
    <source>
        <dbReference type="Proteomes" id="UP000267430"/>
    </source>
</evidence>